<accession>H8KM38</accession>
<keyword evidence="12" id="KW-1185">Reference proteome</keyword>
<dbReference type="GO" id="GO:0030247">
    <property type="term" value="F:polysaccharide binding"/>
    <property type="evidence" value="ECO:0007669"/>
    <property type="project" value="InterPro"/>
</dbReference>
<dbReference type="Pfam" id="PF02838">
    <property type="entry name" value="Glyco_hydro_20b"/>
    <property type="match status" value="1"/>
</dbReference>
<evidence type="ECO:0000256" key="1">
    <source>
        <dbReference type="ARBA" id="ARBA00001231"/>
    </source>
</evidence>
<dbReference type="AlphaFoldDB" id="H8KM38"/>
<evidence type="ECO:0000259" key="10">
    <source>
        <dbReference type="SMART" id="SM01081"/>
    </source>
</evidence>
<dbReference type="GO" id="GO:0005975">
    <property type="term" value="P:carbohydrate metabolic process"/>
    <property type="evidence" value="ECO:0007669"/>
    <property type="project" value="InterPro"/>
</dbReference>
<dbReference type="STRING" id="929556.Solca_3967"/>
<dbReference type="SUPFAM" id="SSF55545">
    <property type="entry name" value="beta-N-acetylhexosaminidase-like domain"/>
    <property type="match status" value="1"/>
</dbReference>
<reference evidence="11" key="1">
    <citation type="submission" date="2012-02" db="EMBL/GenBank/DDBJ databases">
        <title>The complete genome of Solitalea canadensis DSM 3403.</title>
        <authorList>
            <consortium name="US DOE Joint Genome Institute (JGI-PGF)"/>
            <person name="Lucas S."/>
            <person name="Copeland A."/>
            <person name="Lapidus A."/>
            <person name="Glavina del Rio T."/>
            <person name="Dalin E."/>
            <person name="Tice H."/>
            <person name="Bruce D."/>
            <person name="Goodwin L."/>
            <person name="Pitluck S."/>
            <person name="Peters L."/>
            <person name="Ovchinnikova G."/>
            <person name="Lu M."/>
            <person name="Kyrpides N."/>
            <person name="Mavromatis K."/>
            <person name="Ivanova N."/>
            <person name="Brettin T."/>
            <person name="Detter J.C."/>
            <person name="Han C."/>
            <person name="Larimer F."/>
            <person name="Land M."/>
            <person name="Hauser L."/>
            <person name="Markowitz V."/>
            <person name="Cheng J.-F."/>
            <person name="Hugenholtz P."/>
            <person name="Woyke T."/>
            <person name="Wu D."/>
            <person name="Spring S."/>
            <person name="Schroeder M."/>
            <person name="Kopitz M."/>
            <person name="Brambilla E."/>
            <person name="Klenk H.-P."/>
            <person name="Eisen J.A."/>
        </authorList>
    </citation>
    <scope>NUCLEOTIDE SEQUENCE</scope>
    <source>
        <strain evidence="11">DSM 3403</strain>
    </source>
</reference>
<dbReference type="InterPro" id="IPR004867">
    <property type="entry name" value="CHB_C_dom"/>
</dbReference>
<keyword evidence="9" id="KW-0732">Signal</keyword>
<dbReference type="Pfam" id="PF03173">
    <property type="entry name" value="CHB_HEX"/>
    <property type="match status" value="1"/>
</dbReference>
<sequence>MKNFTLSLLVCASILHQANAQTNKHAIQPKDISIQWQVIENNYQGKSGYISAFTITNNSKNTLPTKGWSIYFNLPRIIDTAFAYKELKFDRINGDLSRIVPTSGFQGLKPGQSVSIQMKASDWTLNSADAPSGLYLVWDDEPQNAQILPTYKIIPSTEGKQMNRNNTDIMPITTAQVVYEKNKEIIDIPAEKLTKIFPSPVEYKEKQGFFELTAALTISTDNAFAKEAQLLAAELQPILGKKPAIVNGSASIVFKKGEMGAEAYELTVDKNQVIITAATPAGAFYAIQSLKSLFPANAWASVQKSVQIQTVEVKDEPRFAWRAFMLDVGRNFQTKEQVLKVLDVLALYKINVFHFHFSEDEGWRIEIPGLPELTEVGAKRGHKDFDKNQLPPSFGSGPDNNSFGTGHYSKAEFIEILKYAHQRHIKVIPEIETPGHARAAVVSMQVRYDRLMKEGKKEEAERYLLRAPGDQSIHRSVQGWTDNVMDVSMPSTYNFLAKVVDGFIEMYKEAGIPLETIHMGGDEVPAGSWEKSPAFEKLKQENSSIKNTDDLWYYYFGKVNNILKDRGLFLYGWEEVGMRKTLLDGNKVYIPNPDFSNENIHLDVWNNLLGWGAEDLAYKLANAGYKVVLSPVSNVYFDMSYNKSFDEQGYYWGGFIDVDKPFKFIPFDYYKNSNEDRMGNALTKDFFKGKERLTDYGKSNIVGVQGLIWSETMVGPERLEYMLFPKLLGLAERAWAKDPEWANEKDEASFTTSYTKAWNEFINTVSKRELPRLSFYHGGFKYRIPTAGAIVENGTVKANVQLPGFIIKYTTNGSTPTIKSKTYTNPITEKGLIKLCVFDSYGRSGRIEEIKN</sequence>
<evidence type="ECO:0000256" key="6">
    <source>
        <dbReference type="ARBA" id="ARBA00030512"/>
    </source>
</evidence>
<dbReference type="Gene3D" id="2.60.40.290">
    <property type="match status" value="1"/>
</dbReference>
<dbReference type="Gene3D" id="3.20.20.80">
    <property type="entry name" value="Glycosidases"/>
    <property type="match status" value="1"/>
</dbReference>
<keyword evidence="4" id="KW-0378">Hydrolase</keyword>
<dbReference type="GO" id="GO:0004563">
    <property type="term" value="F:beta-N-acetylhexosaminidase activity"/>
    <property type="evidence" value="ECO:0007669"/>
    <property type="project" value="UniProtKB-EC"/>
</dbReference>
<comment type="similarity">
    <text evidence="2">Belongs to the glycosyl hydrolase 20 family.</text>
</comment>
<comment type="catalytic activity">
    <reaction evidence="1">
        <text>Hydrolysis of terminal non-reducing N-acetyl-D-hexosamine residues in N-acetyl-beta-D-hexosaminides.</text>
        <dbReference type="EC" id="3.2.1.52"/>
    </reaction>
</comment>
<dbReference type="Gene3D" id="2.60.40.10">
    <property type="entry name" value="Immunoglobulins"/>
    <property type="match status" value="1"/>
</dbReference>
<proteinExistence type="inferred from homology"/>
<evidence type="ECO:0000256" key="8">
    <source>
        <dbReference type="PIRSR" id="PIRSR625705-1"/>
    </source>
</evidence>
<feature type="chain" id="PRO_5003613178" description="beta-N-acetylhexosaminidase" evidence="9">
    <location>
        <begin position="21"/>
        <end position="852"/>
    </location>
</feature>
<dbReference type="PRINTS" id="PR00738">
    <property type="entry name" value="GLHYDRLASE20"/>
</dbReference>
<dbReference type="eggNOG" id="COG3525">
    <property type="taxonomic scope" value="Bacteria"/>
</dbReference>
<dbReference type="HOGENOM" id="CLU_007082_4_1_10"/>
<dbReference type="SUPFAM" id="SSF49384">
    <property type="entry name" value="Carbohydrate-binding domain"/>
    <property type="match status" value="1"/>
</dbReference>
<dbReference type="KEGG" id="scn:Solca_3967"/>
<feature type="active site" description="Proton donor" evidence="8">
    <location>
        <position position="523"/>
    </location>
</feature>
<dbReference type="InterPro" id="IPR017853">
    <property type="entry name" value="GH"/>
</dbReference>
<dbReference type="InterPro" id="IPR012291">
    <property type="entry name" value="CBM2_carb-bd_dom_sf"/>
</dbReference>
<dbReference type="GO" id="GO:0030203">
    <property type="term" value="P:glycosaminoglycan metabolic process"/>
    <property type="evidence" value="ECO:0007669"/>
    <property type="project" value="TreeGrafter"/>
</dbReference>
<dbReference type="InterPro" id="IPR004866">
    <property type="entry name" value="CHB/HEX_N_dom"/>
</dbReference>
<dbReference type="SMART" id="SM01081">
    <property type="entry name" value="CHB_HEX"/>
    <property type="match status" value="1"/>
</dbReference>
<dbReference type="EMBL" id="CP003349">
    <property type="protein sequence ID" value="AFD08960.1"/>
    <property type="molecule type" value="Genomic_DNA"/>
</dbReference>
<evidence type="ECO:0000256" key="9">
    <source>
        <dbReference type="SAM" id="SignalP"/>
    </source>
</evidence>
<dbReference type="SUPFAM" id="SSF81296">
    <property type="entry name" value="E set domains"/>
    <property type="match status" value="1"/>
</dbReference>
<dbReference type="InterPro" id="IPR025705">
    <property type="entry name" value="Beta_hexosaminidase_sua/sub"/>
</dbReference>
<evidence type="ECO:0000313" key="12">
    <source>
        <dbReference type="Proteomes" id="UP000007590"/>
    </source>
</evidence>
<keyword evidence="5" id="KW-0326">Glycosidase</keyword>
<dbReference type="Proteomes" id="UP000007590">
    <property type="component" value="Chromosome"/>
</dbReference>
<dbReference type="InterPro" id="IPR015883">
    <property type="entry name" value="Glyco_hydro_20_cat"/>
</dbReference>
<dbReference type="InterPro" id="IPR029018">
    <property type="entry name" value="Hex-like_dom2"/>
</dbReference>
<dbReference type="InterPro" id="IPR015882">
    <property type="entry name" value="HEX_bac_N"/>
</dbReference>
<feature type="signal peptide" evidence="9">
    <location>
        <begin position="1"/>
        <end position="20"/>
    </location>
</feature>
<name>H8KM38_SOLCM</name>
<evidence type="ECO:0000256" key="5">
    <source>
        <dbReference type="ARBA" id="ARBA00023295"/>
    </source>
</evidence>
<dbReference type="Pfam" id="PF03174">
    <property type="entry name" value="CHB_HEX_C"/>
    <property type="match status" value="1"/>
</dbReference>
<dbReference type="InterPro" id="IPR013783">
    <property type="entry name" value="Ig-like_fold"/>
</dbReference>
<gene>
    <name evidence="11" type="ordered locus">Solca_3967</name>
</gene>
<feature type="domain" description="Chitobiase/beta-hexosaminidases N-terminal" evidence="10">
    <location>
        <begin position="30"/>
        <end position="177"/>
    </location>
</feature>
<dbReference type="SUPFAM" id="SSF51445">
    <property type="entry name" value="(Trans)glycosidases"/>
    <property type="match status" value="1"/>
</dbReference>
<dbReference type="EC" id="3.2.1.52" evidence="3"/>
<dbReference type="PANTHER" id="PTHR22600">
    <property type="entry name" value="BETA-HEXOSAMINIDASE"/>
    <property type="match status" value="1"/>
</dbReference>
<dbReference type="PANTHER" id="PTHR22600:SF57">
    <property type="entry name" value="BETA-N-ACETYLHEXOSAMINIDASE"/>
    <property type="match status" value="1"/>
</dbReference>
<evidence type="ECO:0000313" key="11">
    <source>
        <dbReference type="EMBL" id="AFD08960.1"/>
    </source>
</evidence>
<evidence type="ECO:0000256" key="7">
    <source>
        <dbReference type="ARBA" id="ARBA00033000"/>
    </source>
</evidence>
<protein>
    <recommendedName>
        <fullName evidence="3">beta-N-acetylhexosaminidase</fullName>
        <ecNumber evidence="3">3.2.1.52</ecNumber>
    </recommendedName>
    <alternativeName>
        <fullName evidence="6">Beta-N-acetylhexosaminidase</fullName>
    </alternativeName>
    <alternativeName>
        <fullName evidence="7">N-acetyl-beta-glucosaminidase</fullName>
    </alternativeName>
</protein>
<evidence type="ECO:0000256" key="4">
    <source>
        <dbReference type="ARBA" id="ARBA00022801"/>
    </source>
</evidence>
<evidence type="ECO:0000256" key="3">
    <source>
        <dbReference type="ARBA" id="ARBA00012663"/>
    </source>
</evidence>
<dbReference type="Gene3D" id="3.30.379.10">
    <property type="entry name" value="Chitobiase/beta-hexosaminidase domain 2-like"/>
    <property type="match status" value="1"/>
</dbReference>
<dbReference type="InterPro" id="IPR014756">
    <property type="entry name" value="Ig_E-set"/>
</dbReference>
<dbReference type="InterPro" id="IPR008965">
    <property type="entry name" value="CBM2/CBM3_carb-bd_dom_sf"/>
</dbReference>
<dbReference type="RefSeq" id="WP_014682183.1">
    <property type="nucleotide sequence ID" value="NC_017770.1"/>
</dbReference>
<evidence type="ECO:0000256" key="2">
    <source>
        <dbReference type="ARBA" id="ARBA00006285"/>
    </source>
</evidence>
<dbReference type="CDD" id="cd02847">
    <property type="entry name" value="E_set_Chitobiase_C"/>
    <property type="match status" value="1"/>
</dbReference>
<dbReference type="GO" id="GO:0016020">
    <property type="term" value="C:membrane"/>
    <property type="evidence" value="ECO:0007669"/>
    <property type="project" value="TreeGrafter"/>
</dbReference>
<organism evidence="11 12">
    <name type="scientific">Solitalea canadensis (strain ATCC 29591 / DSM 3403 / JCM 21819 / LMG 8368 / NBRC 15130 / NCIMB 12057 / USAM 9D)</name>
    <name type="common">Flexibacter canadensis</name>
    <dbReference type="NCBI Taxonomy" id="929556"/>
    <lineage>
        <taxon>Bacteria</taxon>
        <taxon>Pseudomonadati</taxon>
        <taxon>Bacteroidota</taxon>
        <taxon>Sphingobacteriia</taxon>
        <taxon>Sphingobacteriales</taxon>
        <taxon>Sphingobacteriaceae</taxon>
        <taxon>Solitalea</taxon>
    </lineage>
</organism>
<dbReference type="Pfam" id="PF00728">
    <property type="entry name" value="Glyco_hydro_20"/>
    <property type="match status" value="1"/>
</dbReference>
<dbReference type="OrthoDB" id="1006965at2"/>